<keyword evidence="5" id="KW-1185">Reference proteome</keyword>
<evidence type="ECO:0000313" key="4">
    <source>
        <dbReference type="EMBL" id="KAK4405734.1"/>
    </source>
</evidence>
<evidence type="ECO:0000313" key="5">
    <source>
        <dbReference type="Proteomes" id="UP001289374"/>
    </source>
</evidence>
<dbReference type="InterPro" id="IPR016140">
    <property type="entry name" value="Bifunc_inhib/LTP/seed_store"/>
</dbReference>
<feature type="region of interest" description="Disordered" evidence="1">
    <location>
        <begin position="343"/>
        <end position="364"/>
    </location>
</feature>
<dbReference type="SUPFAM" id="SSF47699">
    <property type="entry name" value="Bifunctional inhibitor/lipid-transfer protein/seed storage 2S albumin"/>
    <property type="match status" value="2"/>
</dbReference>
<comment type="caution">
    <text evidence="4">The sequence shown here is derived from an EMBL/GenBank/DDBJ whole genome shotgun (WGS) entry which is preliminary data.</text>
</comment>
<protein>
    <recommendedName>
        <fullName evidence="3">Bifunctional inhibitor/plant lipid transfer protein/seed storage helical domain-containing protein</fullName>
    </recommendedName>
</protein>
<reference evidence="4" key="2">
    <citation type="journal article" date="2024" name="Plant">
        <title>Genomic evolution and insights into agronomic trait innovations of Sesamum species.</title>
        <authorList>
            <person name="Miao H."/>
            <person name="Wang L."/>
            <person name="Qu L."/>
            <person name="Liu H."/>
            <person name="Sun Y."/>
            <person name="Le M."/>
            <person name="Wang Q."/>
            <person name="Wei S."/>
            <person name="Zheng Y."/>
            <person name="Lin W."/>
            <person name="Duan Y."/>
            <person name="Cao H."/>
            <person name="Xiong S."/>
            <person name="Wang X."/>
            <person name="Wei L."/>
            <person name="Li C."/>
            <person name="Ma Q."/>
            <person name="Ju M."/>
            <person name="Zhao R."/>
            <person name="Li G."/>
            <person name="Mu C."/>
            <person name="Tian Q."/>
            <person name="Mei H."/>
            <person name="Zhang T."/>
            <person name="Gao T."/>
            <person name="Zhang H."/>
        </authorList>
    </citation>
    <scope>NUCLEOTIDE SEQUENCE</scope>
    <source>
        <strain evidence="4">K16</strain>
    </source>
</reference>
<dbReference type="SMART" id="SM00499">
    <property type="entry name" value="AAI"/>
    <property type="match status" value="2"/>
</dbReference>
<evidence type="ECO:0000256" key="1">
    <source>
        <dbReference type="SAM" id="MobiDB-lite"/>
    </source>
</evidence>
<dbReference type="PANTHER" id="PTHR35747">
    <property type="entry name" value="BIFUNCTIONAL INHIBITOR/LIPID-TRANSFER PROTEIN/SEED STORAGE 2S ALBUMIN SUPERFAMILY PROTEIN"/>
    <property type="match status" value="1"/>
</dbReference>
<feature type="chain" id="PRO_5042161056" description="Bifunctional inhibitor/plant lipid transfer protein/seed storage helical domain-containing protein" evidence="2">
    <location>
        <begin position="24"/>
        <end position="364"/>
    </location>
</feature>
<dbReference type="EMBL" id="JACGWL010000003">
    <property type="protein sequence ID" value="KAK4405734.1"/>
    <property type="molecule type" value="Genomic_DNA"/>
</dbReference>
<evidence type="ECO:0000259" key="3">
    <source>
        <dbReference type="SMART" id="SM00499"/>
    </source>
</evidence>
<feature type="region of interest" description="Disordered" evidence="1">
    <location>
        <begin position="122"/>
        <end position="180"/>
    </location>
</feature>
<evidence type="ECO:0000256" key="2">
    <source>
        <dbReference type="SAM" id="SignalP"/>
    </source>
</evidence>
<reference evidence="4" key="1">
    <citation type="submission" date="2020-06" db="EMBL/GenBank/DDBJ databases">
        <authorList>
            <person name="Li T."/>
            <person name="Hu X."/>
            <person name="Zhang T."/>
            <person name="Song X."/>
            <person name="Zhang H."/>
            <person name="Dai N."/>
            <person name="Sheng W."/>
            <person name="Hou X."/>
            <person name="Wei L."/>
        </authorList>
    </citation>
    <scope>NUCLEOTIDE SEQUENCE</scope>
    <source>
        <strain evidence="4">K16</strain>
        <tissue evidence="4">Leaf</tissue>
    </source>
</reference>
<gene>
    <name evidence="4" type="ORF">Sango_0579900</name>
</gene>
<name>A0AAE1X6P2_9LAMI</name>
<dbReference type="CDD" id="cd00010">
    <property type="entry name" value="AAI_LTSS"/>
    <property type="match status" value="2"/>
</dbReference>
<feature type="domain" description="Bifunctional inhibitor/plant lipid transfer protein/seed storage helical" evidence="3">
    <location>
        <begin position="29"/>
        <end position="108"/>
    </location>
</feature>
<dbReference type="InterPro" id="IPR053353">
    <property type="entry name" value="Plant_LTP_GPI-anchored"/>
</dbReference>
<sequence>MAFRFLIFALAVSAAALLSPVSGQITMPCTPSMITTFSPCMNFLTNSSVNSTAPPAACCNSLKSLMSNGRDCLCLITSGSMPFRIPINQSLAISLPRACNMSGVPLQCKAAGAPVPAPAPGPVANGPSVSPNAAPSPSVNAAEPVSPGQTPQADATPTPPAPTTTGGAPTSNTGSRAGVTPSAAHPSYSISLFHIMAVVGAIALIVTSTAADSPPTTASAACSDELVTFSSCLPYVAVFPNNLTDSPSPLCCDDVAAVLGNGSSVCLCYFVLRPKILGFPLNSTKLLSLTSVCPLKDKSSKADFSLETLCSGLFRILPIEAKLTYNYGFFLVMDRSGSAALPPLQSITGPSDAKPRNNGKLLRS</sequence>
<dbReference type="AlphaFoldDB" id="A0AAE1X6P2"/>
<feature type="signal peptide" evidence="2">
    <location>
        <begin position="1"/>
        <end position="23"/>
    </location>
</feature>
<feature type="domain" description="Bifunctional inhibitor/plant lipid transfer protein/seed storage helical" evidence="3">
    <location>
        <begin position="222"/>
        <end position="310"/>
    </location>
</feature>
<feature type="compositionally biased region" description="Low complexity" evidence="1">
    <location>
        <begin position="122"/>
        <end position="156"/>
    </location>
</feature>
<dbReference type="Gene3D" id="1.10.110.10">
    <property type="entry name" value="Plant lipid-transfer and hydrophobic proteins"/>
    <property type="match status" value="2"/>
</dbReference>
<dbReference type="PANTHER" id="PTHR35747:SF2">
    <property type="entry name" value="NON-SPECIFIC LIPID TRANSFER PROTEIN GPI-ANCHORED 25"/>
    <property type="match status" value="1"/>
</dbReference>
<organism evidence="4 5">
    <name type="scientific">Sesamum angolense</name>
    <dbReference type="NCBI Taxonomy" id="2727404"/>
    <lineage>
        <taxon>Eukaryota</taxon>
        <taxon>Viridiplantae</taxon>
        <taxon>Streptophyta</taxon>
        <taxon>Embryophyta</taxon>
        <taxon>Tracheophyta</taxon>
        <taxon>Spermatophyta</taxon>
        <taxon>Magnoliopsida</taxon>
        <taxon>eudicotyledons</taxon>
        <taxon>Gunneridae</taxon>
        <taxon>Pentapetalae</taxon>
        <taxon>asterids</taxon>
        <taxon>lamiids</taxon>
        <taxon>Lamiales</taxon>
        <taxon>Pedaliaceae</taxon>
        <taxon>Sesamum</taxon>
    </lineage>
</organism>
<proteinExistence type="predicted"/>
<dbReference type="Proteomes" id="UP001289374">
    <property type="component" value="Unassembled WGS sequence"/>
</dbReference>
<keyword evidence="2" id="KW-0732">Signal</keyword>
<dbReference type="InterPro" id="IPR036312">
    <property type="entry name" value="Bifun_inhib/LTP/seed_sf"/>
</dbReference>
<accession>A0AAE1X6P2</accession>
<dbReference type="Pfam" id="PF14368">
    <property type="entry name" value="LTP_2"/>
    <property type="match status" value="2"/>
</dbReference>